<proteinExistence type="predicted"/>
<dbReference type="Proteomes" id="UP001515480">
    <property type="component" value="Unassembled WGS sequence"/>
</dbReference>
<sequence length="245" mass="26997">MARGGKKRKSAAADNARQVALESMNMLPMLKKPVEAIGKEIKVPGSHWGSNCASQDKSKLFLCVVLDFTHMHRSSEDEPPHAAFQLNEMGVDGSGGSSEKFWMKYPMPFLEFYYATFPNELQNKPQTDYIAGAATQGVGSGATANQAMVVEDESADPIADVTASVHQYLTFLSKTKGTSGHMVHKFKCNIERCGGSVTMYGKSTGAFYKHVRRKAKRDCPHHKAVLEKLNELSCRQVDAKCSMRI</sequence>
<evidence type="ECO:0000313" key="1">
    <source>
        <dbReference type="EMBL" id="KAL1512247.1"/>
    </source>
</evidence>
<organism evidence="1 2">
    <name type="scientific">Prymnesium parvum</name>
    <name type="common">Toxic golden alga</name>
    <dbReference type="NCBI Taxonomy" id="97485"/>
    <lineage>
        <taxon>Eukaryota</taxon>
        <taxon>Haptista</taxon>
        <taxon>Haptophyta</taxon>
        <taxon>Prymnesiophyceae</taxon>
        <taxon>Prymnesiales</taxon>
        <taxon>Prymnesiaceae</taxon>
        <taxon>Prymnesium</taxon>
    </lineage>
</organism>
<protein>
    <submittedName>
        <fullName evidence="1">Uncharacterized protein</fullName>
    </submittedName>
</protein>
<reference evidence="1 2" key="1">
    <citation type="journal article" date="2024" name="Science">
        <title>Giant polyketide synthase enzymes in the biosynthesis of giant marine polyether toxins.</title>
        <authorList>
            <person name="Fallon T.R."/>
            <person name="Shende V.V."/>
            <person name="Wierzbicki I.H."/>
            <person name="Pendleton A.L."/>
            <person name="Watervoot N.F."/>
            <person name="Auber R.P."/>
            <person name="Gonzalez D.J."/>
            <person name="Wisecaver J.H."/>
            <person name="Moore B.S."/>
        </authorList>
    </citation>
    <scope>NUCLEOTIDE SEQUENCE [LARGE SCALE GENOMIC DNA]</scope>
    <source>
        <strain evidence="1 2">12B1</strain>
    </source>
</reference>
<evidence type="ECO:0000313" key="2">
    <source>
        <dbReference type="Proteomes" id="UP001515480"/>
    </source>
</evidence>
<accession>A0AB34J4G2</accession>
<gene>
    <name evidence="1" type="ORF">AB1Y20_005509</name>
</gene>
<dbReference type="EMBL" id="JBGBPQ010000013">
    <property type="protein sequence ID" value="KAL1512247.1"/>
    <property type="molecule type" value="Genomic_DNA"/>
</dbReference>
<dbReference type="AlphaFoldDB" id="A0AB34J4G2"/>
<comment type="caution">
    <text evidence="1">The sequence shown here is derived from an EMBL/GenBank/DDBJ whole genome shotgun (WGS) entry which is preliminary data.</text>
</comment>
<keyword evidence="2" id="KW-1185">Reference proteome</keyword>
<name>A0AB34J4G2_PRYPA</name>